<dbReference type="GO" id="GO:0005886">
    <property type="term" value="C:plasma membrane"/>
    <property type="evidence" value="ECO:0007669"/>
    <property type="project" value="TreeGrafter"/>
</dbReference>
<dbReference type="EMBL" id="CP026604">
    <property type="protein sequence ID" value="AWB66739.1"/>
    <property type="molecule type" value="Genomic_DNA"/>
</dbReference>
<dbReference type="InterPro" id="IPR006037">
    <property type="entry name" value="RCK_C"/>
</dbReference>
<dbReference type="Gene3D" id="3.30.70.1450">
    <property type="entry name" value="Regulator of K+ conductance, C-terminal domain"/>
    <property type="match status" value="2"/>
</dbReference>
<dbReference type="InterPro" id="IPR004680">
    <property type="entry name" value="Cit_transptr-like_dom"/>
</dbReference>
<feature type="transmembrane region" description="Helical" evidence="7">
    <location>
        <begin position="49"/>
        <end position="70"/>
    </location>
</feature>
<dbReference type="KEGG" id="cate:C2869_09995"/>
<keyword evidence="6 7" id="KW-0472">Membrane</keyword>
<organism evidence="9 10">
    <name type="scientific">Saccharobesus litoralis</name>
    <dbReference type="NCBI Taxonomy" id="2172099"/>
    <lineage>
        <taxon>Bacteria</taxon>
        <taxon>Pseudomonadati</taxon>
        <taxon>Pseudomonadota</taxon>
        <taxon>Gammaproteobacteria</taxon>
        <taxon>Alteromonadales</taxon>
        <taxon>Alteromonadaceae</taxon>
        <taxon>Saccharobesus</taxon>
    </lineage>
</organism>
<dbReference type="RefSeq" id="WP_108602795.1">
    <property type="nucleotide sequence ID" value="NZ_CP026604.1"/>
</dbReference>
<reference evidence="9 10" key="1">
    <citation type="submission" date="2018-01" db="EMBL/GenBank/DDBJ databases">
        <title>Genome sequence of a Cantenovulum-like bacteria.</title>
        <authorList>
            <person name="Tan W.R."/>
            <person name="Lau N.-S."/>
            <person name="Go F."/>
            <person name="Amirul A.-A.A."/>
        </authorList>
    </citation>
    <scope>NUCLEOTIDE SEQUENCE [LARGE SCALE GENOMIC DNA]</scope>
    <source>
        <strain evidence="9 10">CCB-QB4</strain>
    </source>
</reference>
<evidence type="ECO:0000256" key="6">
    <source>
        <dbReference type="ARBA" id="ARBA00023136"/>
    </source>
</evidence>
<evidence type="ECO:0000256" key="3">
    <source>
        <dbReference type="ARBA" id="ARBA00022692"/>
    </source>
</evidence>
<dbReference type="OrthoDB" id="9809303at2"/>
<dbReference type="AlphaFoldDB" id="A0A2S0VRB1"/>
<feature type="transmembrane region" description="Helical" evidence="7">
    <location>
        <begin position="552"/>
        <end position="572"/>
    </location>
</feature>
<keyword evidence="2" id="KW-0813">Transport</keyword>
<dbReference type="InterPro" id="IPR051679">
    <property type="entry name" value="DASS-Related_Transporters"/>
</dbReference>
<evidence type="ECO:0000256" key="7">
    <source>
        <dbReference type="SAM" id="Phobius"/>
    </source>
</evidence>
<dbReference type="InterPro" id="IPR036721">
    <property type="entry name" value="RCK_C_sf"/>
</dbReference>
<sequence length="574" mass="62099">MSLEQIIVAIIFIATICALIFTHVRPTLIFTSTLTGLILTGTLTPEQSLINAVNPGVATLIALLLASRALERTSLLKQIARLALRGSDKLTVIKLTSFAALFSSFLNNTAIVATLIRPIKSQNRYPASKLLMPLSYAAILGGTTTLIGTSTNMVINSFWMSEGNPSLSFFAFFPLGIVLTLVGIVIIVLRRNSLPHCELDNSQNNYFVDVKLRDNSELYGKTVEEANLRNLHSFYLVELLRDGHSISPVSPTTVLQPCDRLIFSGDVKNIEELQQLPGAKIFAEHTGLMSENLVEVVVAERSSLVGNTLKNSGFRAMFDAAVVGLKRNGLNIPGKLGEITLREGDSLLLAAGPDFKQRKNLSKHFFVISDMVVDQPLSKKQNAAIIGGFAAVLATSIAGFTSLLTGLVLFIVACLFSQILKSNELKRLFPFDLWLIITAALSLAQAISLSGLSDLLATQIHSVFSGHSALAALIGLLLVTILFTEVVTNTAAAALMFPLAIGLANSFNVDSLPFVMAVAFGASACFLSPYGYQTNLLVFNTAGYKFIHFIRFGLPITLVYIVLCAGLIPYFYPF</sequence>
<evidence type="ECO:0000313" key="9">
    <source>
        <dbReference type="EMBL" id="AWB66739.1"/>
    </source>
</evidence>
<evidence type="ECO:0000313" key="10">
    <source>
        <dbReference type="Proteomes" id="UP000244441"/>
    </source>
</evidence>
<feature type="transmembrane region" description="Helical" evidence="7">
    <location>
        <begin position="383"/>
        <end position="416"/>
    </location>
</feature>
<feature type="domain" description="RCK C-terminal" evidence="8">
    <location>
        <begin position="194"/>
        <end position="279"/>
    </location>
</feature>
<accession>A0A2S0VRB1</accession>
<feature type="transmembrane region" description="Helical" evidence="7">
    <location>
        <begin position="469"/>
        <end position="500"/>
    </location>
</feature>
<dbReference type="Pfam" id="PF02080">
    <property type="entry name" value="TrkA_C"/>
    <property type="match status" value="2"/>
</dbReference>
<name>A0A2S0VRB1_9ALTE</name>
<evidence type="ECO:0000259" key="8">
    <source>
        <dbReference type="PROSITE" id="PS51202"/>
    </source>
</evidence>
<feature type="domain" description="RCK C-terminal" evidence="8">
    <location>
        <begin position="281"/>
        <end position="367"/>
    </location>
</feature>
<evidence type="ECO:0000256" key="5">
    <source>
        <dbReference type="ARBA" id="ARBA00022989"/>
    </source>
</evidence>
<dbReference type="GO" id="GO:0008324">
    <property type="term" value="F:monoatomic cation transmembrane transporter activity"/>
    <property type="evidence" value="ECO:0007669"/>
    <property type="project" value="InterPro"/>
</dbReference>
<evidence type="ECO:0000256" key="4">
    <source>
        <dbReference type="ARBA" id="ARBA00022737"/>
    </source>
</evidence>
<feature type="transmembrane region" description="Helical" evidence="7">
    <location>
        <begin position="136"/>
        <end position="155"/>
    </location>
</feature>
<feature type="transmembrane region" description="Helical" evidence="7">
    <location>
        <begin position="7"/>
        <end position="29"/>
    </location>
</feature>
<gene>
    <name evidence="9" type="ORF">C2869_09995</name>
</gene>
<keyword evidence="10" id="KW-1185">Reference proteome</keyword>
<dbReference type="Pfam" id="PF03600">
    <property type="entry name" value="CitMHS"/>
    <property type="match status" value="1"/>
</dbReference>
<keyword evidence="4" id="KW-0677">Repeat</keyword>
<feature type="transmembrane region" description="Helical" evidence="7">
    <location>
        <begin position="512"/>
        <end position="532"/>
    </location>
</feature>
<feature type="transmembrane region" description="Helical" evidence="7">
    <location>
        <begin position="167"/>
        <end position="189"/>
    </location>
</feature>
<dbReference type="PANTHER" id="PTHR43652:SF2">
    <property type="entry name" value="BASIC AMINO ACID ANTIPORTER YFCC-RELATED"/>
    <property type="match status" value="1"/>
</dbReference>
<keyword evidence="3 7" id="KW-0812">Transmembrane</keyword>
<dbReference type="PANTHER" id="PTHR43652">
    <property type="entry name" value="BASIC AMINO ACID ANTIPORTER YFCC-RELATED"/>
    <property type="match status" value="1"/>
</dbReference>
<proteinExistence type="predicted"/>
<keyword evidence="5 7" id="KW-1133">Transmembrane helix</keyword>
<dbReference type="SUPFAM" id="SSF116726">
    <property type="entry name" value="TrkA C-terminal domain-like"/>
    <property type="match status" value="2"/>
</dbReference>
<feature type="transmembrane region" description="Helical" evidence="7">
    <location>
        <begin position="428"/>
        <end position="449"/>
    </location>
</feature>
<evidence type="ECO:0000256" key="2">
    <source>
        <dbReference type="ARBA" id="ARBA00022448"/>
    </source>
</evidence>
<evidence type="ECO:0000256" key="1">
    <source>
        <dbReference type="ARBA" id="ARBA00004141"/>
    </source>
</evidence>
<protein>
    <recommendedName>
        <fullName evidence="8">RCK C-terminal domain-containing protein</fullName>
    </recommendedName>
</protein>
<comment type="subcellular location">
    <subcellularLocation>
        <location evidence="1">Membrane</location>
        <topology evidence="1">Multi-pass membrane protein</topology>
    </subcellularLocation>
</comment>
<dbReference type="PROSITE" id="PS51202">
    <property type="entry name" value="RCK_C"/>
    <property type="match status" value="2"/>
</dbReference>
<dbReference type="GO" id="GO:0006813">
    <property type="term" value="P:potassium ion transport"/>
    <property type="evidence" value="ECO:0007669"/>
    <property type="project" value="InterPro"/>
</dbReference>
<dbReference type="Proteomes" id="UP000244441">
    <property type="component" value="Chromosome"/>
</dbReference>